<keyword evidence="8" id="KW-1185">Reference proteome</keyword>
<keyword evidence="6" id="KW-1003">Cell membrane</keyword>
<organism evidence="7 8">
    <name type="scientific">Shewanella sedimentimangrovi</name>
    <dbReference type="NCBI Taxonomy" id="2814293"/>
    <lineage>
        <taxon>Bacteria</taxon>
        <taxon>Pseudomonadati</taxon>
        <taxon>Pseudomonadota</taxon>
        <taxon>Gammaproteobacteria</taxon>
        <taxon>Alteromonadales</taxon>
        <taxon>Shewanellaceae</taxon>
        <taxon>Shewanella</taxon>
    </lineage>
</organism>
<evidence type="ECO:0000256" key="1">
    <source>
        <dbReference type="ARBA" id="ARBA00004141"/>
    </source>
</evidence>
<accession>A0ABX7R5R0</accession>
<gene>
    <name evidence="7" type="ORF">JYB85_06305</name>
</gene>
<comment type="similarity">
    <text evidence="2 6">Belongs to the 4-toluene sulfonate uptake permease (TSUP) (TC 2.A.102) family.</text>
</comment>
<proteinExistence type="inferred from homology"/>
<feature type="transmembrane region" description="Helical" evidence="6">
    <location>
        <begin position="6"/>
        <end position="39"/>
    </location>
</feature>
<evidence type="ECO:0000256" key="6">
    <source>
        <dbReference type="RuleBase" id="RU363041"/>
    </source>
</evidence>
<evidence type="ECO:0000256" key="5">
    <source>
        <dbReference type="ARBA" id="ARBA00023136"/>
    </source>
</evidence>
<comment type="subcellular location">
    <subcellularLocation>
        <location evidence="6">Cell membrane</location>
        <topology evidence="6">Multi-pass membrane protein</topology>
    </subcellularLocation>
    <subcellularLocation>
        <location evidence="1">Membrane</location>
        <topology evidence="1">Multi-pass membrane protein</topology>
    </subcellularLocation>
</comment>
<keyword evidence="5 6" id="KW-0472">Membrane</keyword>
<keyword evidence="3 6" id="KW-0812">Transmembrane</keyword>
<name>A0ABX7R5R0_9GAMM</name>
<feature type="transmembrane region" description="Helical" evidence="6">
    <location>
        <begin position="109"/>
        <end position="127"/>
    </location>
</feature>
<feature type="transmembrane region" description="Helical" evidence="6">
    <location>
        <begin position="181"/>
        <end position="203"/>
    </location>
</feature>
<dbReference type="EMBL" id="CP071502">
    <property type="protein sequence ID" value="QSX38428.1"/>
    <property type="molecule type" value="Genomic_DNA"/>
</dbReference>
<evidence type="ECO:0000256" key="2">
    <source>
        <dbReference type="ARBA" id="ARBA00009142"/>
    </source>
</evidence>
<feature type="transmembrane region" description="Helical" evidence="6">
    <location>
        <begin position="78"/>
        <end position="97"/>
    </location>
</feature>
<feature type="transmembrane region" description="Helical" evidence="6">
    <location>
        <begin position="147"/>
        <end position="169"/>
    </location>
</feature>
<dbReference type="PANTHER" id="PTHR43483:SF3">
    <property type="entry name" value="MEMBRANE TRANSPORTER PROTEIN HI_0806-RELATED"/>
    <property type="match status" value="1"/>
</dbReference>
<evidence type="ECO:0000256" key="4">
    <source>
        <dbReference type="ARBA" id="ARBA00022989"/>
    </source>
</evidence>
<dbReference type="InterPro" id="IPR002781">
    <property type="entry name" value="TM_pro_TauE-like"/>
</dbReference>
<dbReference type="Proteomes" id="UP000663207">
    <property type="component" value="Chromosome"/>
</dbReference>
<dbReference type="Pfam" id="PF01925">
    <property type="entry name" value="TauE"/>
    <property type="match status" value="1"/>
</dbReference>
<reference evidence="7 8" key="1">
    <citation type="submission" date="2021-03" db="EMBL/GenBank/DDBJ databases">
        <title>Novel species identification of genus Shewanella.</title>
        <authorList>
            <person name="Liu G."/>
            <person name="Zhang Q."/>
        </authorList>
    </citation>
    <scope>NUCLEOTIDE SEQUENCE [LARGE SCALE GENOMIC DNA]</scope>
    <source>
        <strain evidence="7 8">FJAT-52962</strain>
    </source>
</reference>
<evidence type="ECO:0000313" key="8">
    <source>
        <dbReference type="Proteomes" id="UP000663207"/>
    </source>
</evidence>
<keyword evidence="4 6" id="KW-1133">Transmembrane helix</keyword>
<feature type="transmembrane region" description="Helical" evidence="6">
    <location>
        <begin position="215"/>
        <end position="235"/>
    </location>
</feature>
<sequence>MLTIEFILLYLALGGFVGFMAGLLGVGGGGILVPLLAMLFGYQGMAESQVIHLALGTALTCMIITSAASIRAHAARGAVQWPLVGFMAGGILTGAFLMARWSSQINPAFIALFFSLFMAVIALQMFMNWRPRPSQSPASPPGLLLAGLTIGSVSALAAVGGGFLSLLYLGHKNVPLKQAIGTSAAIGFPIAIAGALGFMVSGWSHTSAIPYTLGYVYLPAFLIITVSSIAAAPLGARCAHNLPDVQLKRIFGLVSLALSIKMLATVI</sequence>
<dbReference type="PANTHER" id="PTHR43483">
    <property type="entry name" value="MEMBRANE TRANSPORTER PROTEIN HI_0806-RELATED"/>
    <property type="match status" value="1"/>
</dbReference>
<evidence type="ECO:0000313" key="7">
    <source>
        <dbReference type="EMBL" id="QSX38428.1"/>
    </source>
</evidence>
<feature type="transmembrane region" description="Helical" evidence="6">
    <location>
        <begin position="51"/>
        <end position="72"/>
    </location>
</feature>
<evidence type="ECO:0000256" key="3">
    <source>
        <dbReference type="ARBA" id="ARBA00022692"/>
    </source>
</evidence>
<protein>
    <recommendedName>
        <fullName evidence="6">Probable membrane transporter protein</fullName>
    </recommendedName>
</protein>
<dbReference type="RefSeq" id="WP_207381510.1">
    <property type="nucleotide sequence ID" value="NZ_CP071502.1"/>
</dbReference>